<comment type="caution">
    <text evidence="2">The sequence shown here is derived from an EMBL/GenBank/DDBJ whole genome shotgun (WGS) entry which is preliminary data.</text>
</comment>
<protein>
    <submittedName>
        <fullName evidence="2">Uncharacterized protein</fullName>
    </submittedName>
</protein>
<dbReference type="Proteomes" id="UP001597343">
    <property type="component" value="Unassembled WGS sequence"/>
</dbReference>
<sequence length="153" mass="16508">MMKKIAFAMVAVSVSAAVLASSASAANVVLKPIQDTNNKPFTYLETVRPGIFAETEVYKESNGRITYRIYNMQAAFNPTNYIKVAWSRDYVDNSAAAPTQQVAQISAVAGTTVNQAMTTNYNPAVFVGDTLYGTAQANNGIWYAAGAYKVVSR</sequence>
<name>A0ABW5A0Z8_9BACL</name>
<feature type="signal peptide" evidence="1">
    <location>
        <begin position="1"/>
        <end position="25"/>
    </location>
</feature>
<gene>
    <name evidence="2" type="ORF">ACFSOY_18240</name>
</gene>
<proteinExistence type="predicted"/>
<accession>A0ABW5A0Z8</accession>
<evidence type="ECO:0000313" key="3">
    <source>
        <dbReference type="Proteomes" id="UP001597343"/>
    </source>
</evidence>
<feature type="chain" id="PRO_5046479997" evidence="1">
    <location>
        <begin position="26"/>
        <end position="153"/>
    </location>
</feature>
<dbReference type="RefSeq" id="WP_386049117.1">
    <property type="nucleotide sequence ID" value="NZ_JBHUIO010000011.1"/>
</dbReference>
<dbReference type="EMBL" id="JBHUIO010000011">
    <property type="protein sequence ID" value="MFD2171908.1"/>
    <property type="molecule type" value="Genomic_DNA"/>
</dbReference>
<organism evidence="2 3">
    <name type="scientific">Tumebacillus lipolyticus</name>
    <dbReference type="NCBI Taxonomy" id="1280370"/>
    <lineage>
        <taxon>Bacteria</taxon>
        <taxon>Bacillati</taxon>
        <taxon>Bacillota</taxon>
        <taxon>Bacilli</taxon>
        <taxon>Bacillales</taxon>
        <taxon>Alicyclobacillaceae</taxon>
        <taxon>Tumebacillus</taxon>
    </lineage>
</organism>
<keyword evidence="1" id="KW-0732">Signal</keyword>
<reference evidence="3" key="1">
    <citation type="journal article" date="2019" name="Int. J. Syst. Evol. Microbiol.">
        <title>The Global Catalogue of Microorganisms (GCM) 10K type strain sequencing project: providing services to taxonomists for standard genome sequencing and annotation.</title>
        <authorList>
            <consortium name="The Broad Institute Genomics Platform"/>
            <consortium name="The Broad Institute Genome Sequencing Center for Infectious Disease"/>
            <person name="Wu L."/>
            <person name="Ma J."/>
        </authorList>
    </citation>
    <scope>NUCLEOTIDE SEQUENCE [LARGE SCALE GENOMIC DNA]</scope>
    <source>
        <strain evidence="3">CGMCC 1.13574</strain>
    </source>
</reference>
<evidence type="ECO:0000313" key="2">
    <source>
        <dbReference type="EMBL" id="MFD2171908.1"/>
    </source>
</evidence>
<evidence type="ECO:0000256" key="1">
    <source>
        <dbReference type="SAM" id="SignalP"/>
    </source>
</evidence>
<keyword evidence="3" id="KW-1185">Reference proteome</keyword>